<evidence type="ECO:0000313" key="1">
    <source>
        <dbReference type="EMBL" id="KAJ8014193.1"/>
    </source>
</evidence>
<evidence type="ECO:0000313" key="2">
    <source>
        <dbReference type="Proteomes" id="UP001157502"/>
    </source>
</evidence>
<comment type="caution">
    <text evidence="1">The sequence shown here is derived from an EMBL/GenBank/DDBJ whole genome shotgun (WGS) entry which is preliminary data.</text>
</comment>
<reference evidence="1" key="1">
    <citation type="submission" date="2021-05" db="EMBL/GenBank/DDBJ databases">
        <authorList>
            <person name="Pan Q."/>
            <person name="Jouanno E."/>
            <person name="Zahm M."/>
            <person name="Klopp C."/>
            <person name="Cabau C."/>
            <person name="Louis A."/>
            <person name="Berthelot C."/>
            <person name="Parey E."/>
            <person name="Roest Crollius H."/>
            <person name="Montfort J."/>
            <person name="Robinson-Rechavi M."/>
            <person name="Bouchez O."/>
            <person name="Lampietro C."/>
            <person name="Lopez Roques C."/>
            <person name="Donnadieu C."/>
            <person name="Postlethwait J."/>
            <person name="Bobe J."/>
            <person name="Dillon D."/>
            <person name="Chandos A."/>
            <person name="von Hippel F."/>
            <person name="Guiguen Y."/>
        </authorList>
    </citation>
    <scope>NUCLEOTIDE SEQUENCE</scope>
    <source>
        <strain evidence="1">YG-Jan2019</strain>
    </source>
</reference>
<protein>
    <submittedName>
        <fullName evidence="1">Uncharacterized protein</fullName>
    </submittedName>
</protein>
<gene>
    <name evidence="1" type="ORF">DPEC_G00037710</name>
</gene>
<proteinExistence type="predicted"/>
<keyword evidence="2" id="KW-1185">Reference proteome</keyword>
<dbReference type="Proteomes" id="UP001157502">
    <property type="component" value="Chromosome 3"/>
</dbReference>
<dbReference type="EMBL" id="CM055730">
    <property type="protein sequence ID" value="KAJ8014193.1"/>
    <property type="molecule type" value="Genomic_DNA"/>
</dbReference>
<accession>A0ACC2HEA9</accession>
<sequence>HHVPGAVFLEQTASKKQGTDHHELKKLLFPTRNPNDVDCLDGSSCYGSNNSAHFNVHLCSVHDVWQLLCFNIHYPLELLLWSSCKGASSA</sequence>
<organism evidence="1 2">
    <name type="scientific">Dallia pectoralis</name>
    <name type="common">Alaska blackfish</name>
    <dbReference type="NCBI Taxonomy" id="75939"/>
    <lineage>
        <taxon>Eukaryota</taxon>
        <taxon>Metazoa</taxon>
        <taxon>Chordata</taxon>
        <taxon>Craniata</taxon>
        <taxon>Vertebrata</taxon>
        <taxon>Euteleostomi</taxon>
        <taxon>Actinopterygii</taxon>
        <taxon>Neopterygii</taxon>
        <taxon>Teleostei</taxon>
        <taxon>Protacanthopterygii</taxon>
        <taxon>Esociformes</taxon>
        <taxon>Umbridae</taxon>
        <taxon>Dallia</taxon>
    </lineage>
</organism>
<feature type="non-terminal residue" evidence="1">
    <location>
        <position position="1"/>
    </location>
</feature>
<name>A0ACC2HEA9_DALPE</name>